<keyword evidence="1" id="KW-0175">Coiled coil</keyword>
<evidence type="ECO:0008006" key="4">
    <source>
        <dbReference type="Google" id="ProtNLM"/>
    </source>
</evidence>
<protein>
    <recommendedName>
        <fullName evidence="4">DUF3967 domain-containing protein</fullName>
    </recommendedName>
</protein>
<dbReference type="EMBL" id="JBHSNO010000016">
    <property type="protein sequence ID" value="MFC5591535.1"/>
    <property type="molecule type" value="Genomic_DNA"/>
</dbReference>
<evidence type="ECO:0000313" key="2">
    <source>
        <dbReference type="EMBL" id="MFC5591535.1"/>
    </source>
</evidence>
<dbReference type="RefSeq" id="WP_381439443.1">
    <property type="nucleotide sequence ID" value="NZ_JBHSNO010000016.1"/>
</dbReference>
<feature type="coiled-coil region" evidence="1">
    <location>
        <begin position="24"/>
        <end position="73"/>
    </location>
</feature>
<sequence length="134" mass="15876">MDEYLRGSGVPVTITLDNKEGTDLTSINDDLQELKNMFRVQQENMMQMQMQYNQKLFHQIEEEKNQLKEVFHQEIGELKRLVNRHESERVSELRLSLEETAASAEVMKEELVAERKKSLWQKLFRKSQLTKFGT</sequence>
<evidence type="ECO:0000256" key="1">
    <source>
        <dbReference type="SAM" id="Coils"/>
    </source>
</evidence>
<organism evidence="2 3">
    <name type="scientific">Sporosarcina soli</name>
    <dbReference type="NCBI Taxonomy" id="334736"/>
    <lineage>
        <taxon>Bacteria</taxon>
        <taxon>Bacillati</taxon>
        <taxon>Bacillota</taxon>
        <taxon>Bacilli</taxon>
        <taxon>Bacillales</taxon>
        <taxon>Caryophanaceae</taxon>
        <taxon>Sporosarcina</taxon>
    </lineage>
</organism>
<proteinExistence type="predicted"/>
<dbReference type="Proteomes" id="UP001596109">
    <property type="component" value="Unassembled WGS sequence"/>
</dbReference>
<name>A0ABW0TPW8_9BACL</name>
<comment type="caution">
    <text evidence="2">The sequence shown here is derived from an EMBL/GenBank/DDBJ whole genome shotgun (WGS) entry which is preliminary data.</text>
</comment>
<keyword evidence="3" id="KW-1185">Reference proteome</keyword>
<accession>A0ABW0TPW8</accession>
<evidence type="ECO:0000313" key="3">
    <source>
        <dbReference type="Proteomes" id="UP001596109"/>
    </source>
</evidence>
<gene>
    <name evidence="2" type="ORF">ACFPRA_21855</name>
</gene>
<reference evidence="3" key="1">
    <citation type="journal article" date="2019" name="Int. J. Syst. Evol. Microbiol.">
        <title>The Global Catalogue of Microorganisms (GCM) 10K type strain sequencing project: providing services to taxonomists for standard genome sequencing and annotation.</title>
        <authorList>
            <consortium name="The Broad Institute Genomics Platform"/>
            <consortium name="The Broad Institute Genome Sequencing Center for Infectious Disease"/>
            <person name="Wu L."/>
            <person name="Ma J."/>
        </authorList>
    </citation>
    <scope>NUCLEOTIDE SEQUENCE [LARGE SCALE GENOMIC DNA]</scope>
    <source>
        <strain evidence="3">CGMCC 4.1434</strain>
    </source>
</reference>